<evidence type="ECO:0000256" key="4">
    <source>
        <dbReference type="ARBA" id="ARBA00022729"/>
    </source>
</evidence>
<proteinExistence type="inferred from homology"/>
<dbReference type="NCBIfam" id="NF037995">
    <property type="entry name" value="TRAP_S1"/>
    <property type="match status" value="1"/>
</dbReference>
<accession>A0A1M6M4T4</accession>
<feature type="signal peptide" evidence="5">
    <location>
        <begin position="1"/>
        <end position="30"/>
    </location>
</feature>
<name>A0A1M6M4T4_9FIRM</name>
<dbReference type="Proteomes" id="UP000184529">
    <property type="component" value="Unassembled WGS sequence"/>
</dbReference>
<dbReference type="PANTHER" id="PTHR33376:SF4">
    <property type="entry name" value="SIALIC ACID-BINDING PERIPLASMIC PROTEIN SIAP"/>
    <property type="match status" value="1"/>
</dbReference>
<evidence type="ECO:0000256" key="2">
    <source>
        <dbReference type="ARBA" id="ARBA00009023"/>
    </source>
</evidence>
<reference evidence="7" key="1">
    <citation type="submission" date="2016-11" db="EMBL/GenBank/DDBJ databases">
        <authorList>
            <person name="Varghese N."/>
            <person name="Submissions S."/>
        </authorList>
    </citation>
    <scope>NUCLEOTIDE SEQUENCE [LARGE SCALE GENOMIC DNA]</scope>
    <source>
        <strain evidence="7">DSM 16057</strain>
    </source>
</reference>
<dbReference type="AlphaFoldDB" id="A0A1M6M4T4"/>
<dbReference type="SUPFAM" id="SSF53850">
    <property type="entry name" value="Periplasmic binding protein-like II"/>
    <property type="match status" value="1"/>
</dbReference>
<protein>
    <submittedName>
        <fullName evidence="6">Tripartite ATP-independent transporter solute receptor, DctP family</fullName>
    </submittedName>
</protein>
<evidence type="ECO:0000256" key="5">
    <source>
        <dbReference type="SAM" id="SignalP"/>
    </source>
</evidence>
<keyword evidence="4 5" id="KW-0732">Signal</keyword>
<dbReference type="NCBIfam" id="TIGR00787">
    <property type="entry name" value="dctP"/>
    <property type="match status" value="1"/>
</dbReference>
<evidence type="ECO:0000256" key="3">
    <source>
        <dbReference type="ARBA" id="ARBA00022448"/>
    </source>
</evidence>
<dbReference type="EMBL" id="FQZM01000061">
    <property type="protein sequence ID" value="SHJ78469.1"/>
    <property type="molecule type" value="Genomic_DNA"/>
</dbReference>
<organism evidence="6 7">
    <name type="scientific">Desulfofundulus thermosubterraneus DSM 16057</name>
    <dbReference type="NCBI Taxonomy" id="1121432"/>
    <lineage>
        <taxon>Bacteria</taxon>
        <taxon>Bacillati</taxon>
        <taxon>Bacillota</taxon>
        <taxon>Clostridia</taxon>
        <taxon>Eubacteriales</taxon>
        <taxon>Peptococcaceae</taxon>
        <taxon>Desulfofundulus</taxon>
    </lineage>
</organism>
<dbReference type="InterPro" id="IPR004682">
    <property type="entry name" value="TRAP_DctP"/>
</dbReference>
<dbReference type="RefSeq" id="WP_072871290.1">
    <property type="nucleotide sequence ID" value="NZ_FQZM01000061.1"/>
</dbReference>
<dbReference type="PIRSF" id="PIRSF006470">
    <property type="entry name" value="DctB"/>
    <property type="match status" value="1"/>
</dbReference>
<gene>
    <name evidence="6" type="ORF">SAMN02745219_03327</name>
</gene>
<dbReference type="Pfam" id="PF03480">
    <property type="entry name" value="DctP"/>
    <property type="match status" value="1"/>
</dbReference>
<dbReference type="CDD" id="cd13603">
    <property type="entry name" value="PBP2_TRAP_Siap_TeaA_like"/>
    <property type="match status" value="1"/>
</dbReference>
<dbReference type="InterPro" id="IPR038404">
    <property type="entry name" value="TRAP_DctP_sf"/>
</dbReference>
<sequence>MVKKHFKLVSSLIITLFFAFFLSGCGSNQSADGSKGKTYTIKVANYFAADHPQNIALKEKFKPMVEKESGGRIKVEIYDNSTLGSEEQFIDGVKNGSIEMAVPGMLVAKDMPIIGLTEMPYLFRDYEHAQKVLNGELGKELTKGMVEKMGIRPLAWTANGFRVVSSSKPINKFEDFKGFRLRVPNNPRFLEMAKGLGANPIPMPISEVFTALEQKVIDGQENPYATLRASGFYEVQKYVVDTRHIFSPNLYVINEKFYQSLDPELQKVIEKAAIESANYEWKLLQESEEKDIQFLKEKGLTVVFPDDTFKQKLIESQKPVQEWFYRTYPGTKELAEKIMAVK</sequence>
<dbReference type="GO" id="GO:0055085">
    <property type="term" value="P:transmembrane transport"/>
    <property type="evidence" value="ECO:0007669"/>
    <property type="project" value="InterPro"/>
</dbReference>
<feature type="chain" id="PRO_5038860038" evidence="5">
    <location>
        <begin position="31"/>
        <end position="342"/>
    </location>
</feature>
<dbReference type="PANTHER" id="PTHR33376">
    <property type="match status" value="1"/>
</dbReference>
<dbReference type="STRING" id="1121432.SAMN02745219_03327"/>
<dbReference type="Gene3D" id="3.40.190.170">
    <property type="entry name" value="Bacterial extracellular solute-binding protein, family 7"/>
    <property type="match status" value="1"/>
</dbReference>
<evidence type="ECO:0000313" key="6">
    <source>
        <dbReference type="EMBL" id="SHJ78469.1"/>
    </source>
</evidence>
<comment type="similarity">
    <text evidence="2">Belongs to the bacterial solute-binding protein 7 family.</text>
</comment>
<keyword evidence="7" id="KW-1185">Reference proteome</keyword>
<evidence type="ECO:0000256" key="1">
    <source>
        <dbReference type="ARBA" id="ARBA00004196"/>
    </source>
</evidence>
<evidence type="ECO:0000313" key="7">
    <source>
        <dbReference type="Proteomes" id="UP000184529"/>
    </source>
</evidence>
<keyword evidence="3" id="KW-0813">Transport</keyword>
<dbReference type="GO" id="GO:0030288">
    <property type="term" value="C:outer membrane-bounded periplasmic space"/>
    <property type="evidence" value="ECO:0007669"/>
    <property type="project" value="InterPro"/>
</dbReference>
<dbReference type="InterPro" id="IPR018389">
    <property type="entry name" value="DctP_fam"/>
</dbReference>
<comment type="subcellular location">
    <subcellularLocation>
        <location evidence="1">Cell envelope</location>
    </subcellularLocation>
</comment>
<keyword evidence="6" id="KW-0675">Receptor</keyword>
<dbReference type="PROSITE" id="PS51257">
    <property type="entry name" value="PROKAR_LIPOPROTEIN"/>
    <property type="match status" value="1"/>
</dbReference>